<organism evidence="2 3">
    <name type="scientific">Sandaracinus amylolyticus</name>
    <dbReference type="NCBI Taxonomy" id="927083"/>
    <lineage>
        <taxon>Bacteria</taxon>
        <taxon>Pseudomonadati</taxon>
        <taxon>Myxococcota</taxon>
        <taxon>Polyangia</taxon>
        <taxon>Polyangiales</taxon>
        <taxon>Sandaracinaceae</taxon>
        <taxon>Sandaracinus</taxon>
    </lineage>
</organism>
<evidence type="ECO:0000313" key="2">
    <source>
        <dbReference type="EMBL" id="AKF08523.1"/>
    </source>
</evidence>
<dbReference type="Proteomes" id="UP000034883">
    <property type="component" value="Chromosome"/>
</dbReference>
<dbReference type="AlphaFoldDB" id="A0A0F6W6A4"/>
<evidence type="ECO:0000313" key="3">
    <source>
        <dbReference type="Proteomes" id="UP000034883"/>
    </source>
</evidence>
<gene>
    <name evidence="2" type="ORF">DB32_005672</name>
</gene>
<name>A0A0F6W6A4_9BACT</name>
<dbReference type="EMBL" id="CP011125">
    <property type="protein sequence ID" value="AKF08523.1"/>
    <property type="molecule type" value="Genomic_DNA"/>
</dbReference>
<proteinExistence type="predicted"/>
<keyword evidence="3" id="KW-1185">Reference proteome</keyword>
<accession>A0A0F6W6A4</accession>
<dbReference type="STRING" id="927083.DB32_005672"/>
<feature type="compositionally biased region" description="Basic and acidic residues" evidence="1">
    <location>
        <begin position="1"/>
        <end position="16"/>
    </location>
</feature>
<feature type="region of interest" description="Disordered" evidence="1">
    <location>
        <begin position="1"/>
        <end position="24"/>
    </location>
</feature>
<feature type="region of interest" description="Disordered" evidence="1">
    <location>
        <begin position="112"/>
        <end position="134"/>
    </location>
</feature>
<evidence type="ECO:0000256" key="1">
    <source>
        <dbReference type="SAM" id="MobiDB-lite"/>
    </source>
</evidence>
<protein>
    <submittedName>
        <fullName evidence="2">Uncharacterized protein</fullName>
    </submittedName>
</protein>
<reference evidence="2 3" key="1">
    <citation type="submission" date="2015-03" db="EMBL/GenBank/DDBJ databases">
        <title>Genome assembly of Sandaracinus amylolyticus DSM 53668.</title>
        <authorList>
            <person name="Sharma G."/>
            <person name="Subramanian S."/>
        </authorList>
    </citation>
    <scope>NUCLEOTIDE SEQUENCE [LARGE SCALE GENOMIC DNA]</scope>
    <source>
        <strain evidence="2 3">DSM 53668</strain>
    </source>
</reference>
<sequence>MLRPRRPDERGPDCRRGPLRAQSPRNAEFRRVRGRVAIRGFAARDARATWRLRLADRAGSDIGFRCAQGLGGRALPRAVRPGGLAALFLFPGAVRPRTPSCARGPSPLAISRGGRLVGDGARGAPPDPELRAGPQPACDLARRSARRGRCAGCAPVPRAAPRAISRVADSGRRRSNVVVVVVVVGSARRIDARSPRARLRAA</sequence>
<dbReference type="KEGG" id="samy:DB32_005672"/>